<dbReference type="SUPFAM" id="SSF53098">
    <property type="entry name" value="Ribonuclease H-like"/>
    <property type="match status" value="2"/>
</dbReference>
<dbReference type="SUPFAM" id="SSF52058">
    <property type="entry name" value="L domain-like"/>
    <property type="match status" value="1"/>
</dbReference>
<reference evidence="6" key="2">
    <citation type="submission" date="2013-04" db="UniProtKB">
        <authorList>
            <consortium name="EnsemblPlants"/>
        </authorList>
    </citation>
    <scope>IDENTIFICATION</scope>
</reference>
<feature type="region of interest" description="Disordered" evidence="2">
    <location>
        <begin position="1228"/>
        <end position="1269"/>
    </location>
</feature>
<dbReference type="Gene3D" id="3.80.10.10">
    <property type="entry name" value="Ribonuclease Inhibitor"/>
    <property type="match status" value="1"/>
</dbReference>
<accession>J3M769</accession>
<dbReference type="EnsemblPlants" id="OB05G24430.1">
    <property type="protein sequence ID" value="OB05G24430.1"/>
    <property type="gene ID" value="OB05G24430"/>
</dbReference>
<dbReference type="eggNOG" id="KOG4658">
    <property type="taxonomic scope" value="Eukaryota"/>
</dbReference>
<dbReference type="PANTHER" id="PTHR32166">
    <property type="entry name" value="OSJNBA0013A04.12 PROTEIN"/>
    <property type="match status" value="1"/>
</dbReference>
<dbReference type="PRINTS" id="PR00364">
    <property type="entry name" value="DISEASERSIST"/>
</dbReference>
<dbReference type="InterPro" id="IPR032675">
    <property type="entry name" value="LRR_dom_sf"/>
</dbReference>
<dbReference type="Pfam" id="PF00931">
    <property type="entry name" value="NB-ARC"/>
    <property type="match status" value="1"/>
</dbReference>
<protein>
    <recommendedName>
        <fullName evidence="8">DUF659 domain-containing protein</fullName>
    </recommendedName>
</protein>
<evidence type="ECO:0000256" key="2">
    <source>
        <dbReference type="SAM" id="MobiDB-lite"/>
    </source>
</evidence>
<dbReference type="PANTHER" id="PTHR32166:SF81">
    <property type="entry name" value="OS06G0658400 PROTEIN"/>
    <property type="match status" value="1"/>
</dbReference>
<organism evidence="6">
    <name type="scientific">Oryza brachyantha</name>
    <name type="common">malo sina</name>
    <dbReference type="NCBI Taxonomy" id="4533"/>
    <lineage>
        <taxon>Eukaryota</taxon>
        <taxon>Viridiplantae</taxon>
        <taxon>Streptophyta</taxon>
        <taxon>Embryophyta</taxon>
        <taxon>Tracheophyta</taxon>
        <taxon>Spermatophyta</taxon>
        <taxon>Magnoliopsida</taxon>
        <taxon>Liliopsida</taxon>
        <taxon>Poales</taxon>
        <taxon>Poaceae</taxon>
        <taxon>BOP clade</taxon>
        <taxon>Oryzoideae</taxon>
        <taxon>Oryzeae</taxon>
        <taxon>Oryzinae</taxon>
        <taxon>Oryza</taxon>
    </lineage>
</organism>
<dbReference type="Gene3D" id="1.10.10.10">
    <property type="entry name" value="Winged helix-like DNA-binding domain superfamily/Winged helix DNA-binding domain"/>
    <property type="match status" value="1"/>
</dbReference>
<evidence type="ECO:0000259" key="3">
    <source>
        <dbReference type="Pfam" id="PF00931"/>
    </source>
</evidence>
<keyword evidence="1" id="KW-0611">Plant defense</keyword>
<dbReference type="InterPro" id="IPR002182">
    <property type="entry name" value="NB-ARC"/>
</dbReference>
<dbReference type="HOGENOM" id="CLU_235498_0_0_1"/>
<feature type="domain" description="DUF659" evidence="4">
    <location>
        <begin position="39"/>
        <end position="201"/>
    </location>
</feature>
<feature type="domain" description="DUF659" evidence="4">
    <location>
        <begin position="749"/>
        <end position="912"/>
    </location>
</feature>
<evidence type="ECO:0008006" key="8">
    <source>
        <dbReference type="Google" id="ProtNLM"/>
    </source>
</evidence>
<dbReference type="SUPFAM" id="SSF52540">
    <property type="entry name" value="P-loop containing nucleoside triphosphate hydrolases"/>
    <property type="match status" value="1"/>
</dbReference>
<dbReference type="Gramene" id="OB05G24430.1">
    <property type="protein sequence ID" value="OB05G24430.1"/>
    <property type="gene ID" value="OB05G24430"/>
</dbReference>
<dbReference type="GO" id="GO:0043531">
    <property type="term" value="F:ADP binding"/>
    <property type="evidence" value="ECO:0007669"/>
    <property type="project" value="InterPro"/>
</dbReference>
<name>J3M769_ORYBR</name>
<evidence type="ECO:0000313" key="6">
    <source>
        <dbReference type="EnsemblPlants" id="OB05G24430.1"/>
    </source>
</evidence>
<dbReference type="InterPro" id="IPR058922">
    <property type="entry name" value="WHD_DRP"/>
</dbReference>
<keyword evidence="7" id="KW-1185">Reference proteome</keyword>
<evidence type="ECO:0000259" key="4">
    <source>
        <dbReference type="Pfam" id="PF04937"/>
    </source>
</evidence>
<evidence type="ECO:0000259" key="5">
    <source>
        <dbReference type="Pfam" id="PF23559"/>
    </source>
</evidence>
<dbReference type="InterPro" id="IPR027417">
    <property type="entry name" value="P-loop_NTPase"/>
</dbReference>
<feature type="domain" description="NB-ARC" evidence="3">
    <location>
        <begin position="1445"/>
        <end position="1619"/>
    </location>
</feature>
<dbReference type="InterPro" id="IPR012337">
    <property type="entry name" value="RNaseH-like_sf"/>
</dbReference>
<evidence type="ECO:0000256" key="1">
    <source>
        <dbReference type="ARBA" id="ARBA00022821"/>
    </source>
</evidence>
<dbReference type="InterPro" id="IPR007021">
    <property type="entry name" value="DUF659"/>
</dbReference>
<dbReference type="Gene3D" id="3.40.50.300">
    <property type="entry name" value="P-loop containing nucleotide triphosphate hydrolases"/>
    <property type="match status" value="1"/>
</dbReference>
<sequence length="1916" mass="217880">MLHYLFIFAGISFNSARDPYFRSSFTFVLKNIVPSYIPPDSKRLKTTLLQKERARIDDLLQPIKTMWRKAGVTIVSDGWSDVQQRSLVNILAINECGAIFLQAINIEDEVNTKEYIAEKLTAVIEDVGAENVVQVITENDPVCRAAGLLIEQKYNHIQWMPSVAHTLSLALKNVFSANNTKDVAFKESHWISKVVEDASMIKNFIMNHTMISSILSDFSKLQILAIANTRFASDLVMLKRFRLIKQSLIKLVNSDKWWPAYSSFNTEHAQLVKYKLTDHSWWNQVDYILSFTEPIYSMIRMTDTEEPCLHLINEMWNNMIDKVKAVIYKHDRGPEEESAFYSIVHSILEDWWSKSRTPLQCLAYSLSDLYYSDSWIDQVPIRQPPHRDAEISQMRNNCWRKLFSTTDGLRTIKSEYAEFALVGTKHFSMDSRADRDKLDPKMWWVTHGTSAQEVQSLTFKLISQPASSSCCQRNWRTYGFIRDIMRDKLRPKWADDLVFVHNNLRLLSRRSEEYHTDQETRYWDVGDEGFKSSGAGILETANLSLDEHEFEVAMIEGTDCGQENQTDMRNVWLWKLDGVSVDQSWRPIEPCMHSWQQRAGNTRCEALRRRVEWALRGVQAKWRRDFPRLATRVYSQPCRRCQRRLATESRTQVNILNMKPLCSCYLECYLAYALYFYLNMKSSGLSFKLARNPYYDNILNLKHFSLYCMACPSILSIFAGLSFTVASNPYYRSSFAMAVMFHIPGYVPPGYDQLKTTILQKERANIERTLWTIKSMWRKAGVTIVSDGWSDAQRRPVINIIAINENGPVFLEAVNNKDKLKTKEFYIAEKLIAAIESVGSENVVQVITDNDPVCRDSGVLIEQKYDHIQGTPSVAHSLSLALDNICAAKNAENVVYKDCHWISEVIGDARMINDFICEHTMLFSMISDFSKLKVLGIADTRFALDIVMLKRLRLIKQSIIGLVLNEKWPAYSKDDEGQAQLVKKKLTDELWWDQVDYILALTEPTYSMIRSTDTEKQCIHLIYEMCNGMIEKVKDIIFRHEEKRAEEESTFYSVISGILVDWWGKTRSPLHGLAHALNPRCYTTSWIDEGANRQPPHKDTAINEMANDCLKKLFPAADDLRAIEAEYAKFSLLGTELASSGAGGFSLDCITDRDLLDPKAWWVTHGSSTPRLQECTSKSFHDFNSGGFTVHMLDLPLVDGVINNLARATKRKASNDLVSWTRENLKRPKLSPKIDGTAAARRPDQPSVSAAPSVPPHHRKANPSPRSTIPLPKAAWPMPAPVPAAAPWPVSQEISYLAERLLAHADGDAGLRDLAAALLRVQPVAGGIEKRRGAAGADLTEWLLQLKDAVAEADDLLDELLERRRSRLGPALASCVARGKPSREVKRLVGRIDRIHDGSERLVDPAEEAGEAGFGVRSPNRVTGSVLTERKVIGREKECGEIVSRLVDSADETCSSDLPAVAIVGHGGMGKTTVAQFVYNSERIERHFDLRAWVCVWDRSDAAELTRQILQSIGVPDYALYGDSSAELEILQAKLEVSIMSKRFLLVLDDVWNDEGKTELENKDLWKKVLAPLRSAVSGSKILVTTRMKLVAEFLNSTHVVPIDVLEMRDCWLLLKEAALGGESMGVPPDLQEIGRTIAANAKGSPLVSKALGQMLRNTSSTWRWKTLLDTEISHSIIMSSLQHSYQHLPVHLQRCFAYCSIFPRGWRFHRDKLVKMWVAVGFIQLSSKKGKSEYDLAQEYFHDLLSRSFFCMASKDNQTLYFLNDLMHDLAQHASAHDCIKIDESMPGVIPPTVRHLSISTDYFPQLKNKCRLGRLRTLFVLRSSSLSLSHLPSKFLSEFKNLRVLDLSESDILELPETISQLLHLHYLALCRMTSKLPKCVYRFLQNGVLDMPLLLFSDSHSRRMSKLVRHKTS</sequence>
<dbReference type="InterPro" id="IPR036388">
    <property type="entry name" value="WH-like_DNA-bd_sf"/>
</dbReference>
<dbReference type="Proteomes" id="UP000006038">
    <property type="component" value="Chromosome 5"/>
</dbReference>
<evidence type="ECO:0000313" key="7">
    <source>
        <dbReference type="Proteomes" id="UP000006038"/>
    </source>
</evidence>
<reference evidence="6" key="1">
    <citation type="journal article" date="2013" name="Nat. Commun.">
        <title>Whole-genome sequencing of Oryza brachyantha reveals mechanisms underlying Oryza genome evolution.</title>
        <authorList>
            <person name="Chen J."/>
            <person name="Huang Q."/>
            <person name="Gao D."/>
            <person name="Wang J."/>
            <person name="Lang Y."/>
            <person name="Liu T."/>
            <person name="Li B."/>
            <person name="Bai Z."/>
            <person name="Luis Goicoechea J."/>
            <person name="Liang C."/>
            <person name="Chen C."/>
            <person name="Zhang W."/>
            <person name="Sun S."/>
            <person name="Liao Y."/>
            <person name="Zhang X."/>
            <person name="Yang L."/>
            <person name="Song C."/>
            <person name="Wang M."/>
            <person name="Shi J."/>
            <person name="Liu G."/>
            <person name="Liu J."/>
            <person name="Zhou H."/>
            <person name="Zhou W."/>
            <person name="Yu Q."/>
            <person name="An N."/>
            <person name="Chen Y."/>
            <person name="Cai Q."/>
            <person name="Wang B."/>
            <person name="Liu B."/>
            <person name="Min J."/>
            <person name="Huang Y."/>
            <person name="Wu H."/>
            <person name="Li Z."/>
            <person name="Zhang Y."/>
            <person name="Yin Y."/>
            <person name="Song W."/>
            <person name="Jiang J."/>
            <person name="Jackson S.A."/>
            <person name="Wing R.A."/>
            <person name="Wang J."/>
            <person name="Chen M."/>
        </authorList>
    </citation>
    <scope>NUCLEOTIDE SEQUENCE [LARGE SCALE GENOMIC DNA]</scope>
    <source>
        <strain evidence="6">cv. IRGC 101232</strain>
    </source>
</reference>
<feature type="domain" description="Disease resistance protein winged helix" evidence="5">
    <location>
        <begin position="1702"/>
        <end position="1772"/>
    </location>
</feature>
<dbReference type="Pfam" id="PF04937">
    <property type="entry name" value="DUF659"/>
    <property type="match status" value="2"/>
</dbReference>
<dbReference type="Pfam" id="PF23559">
    <property type="entry name" value="WHD_DRP"/>
    <property type="match status" value="1"/>
</dbReference>
<dbReference type="GO" id="GO:0006952">
    <property type="term" value="P:defense response"/>
    <property type="evidence" value="ECO:0007669"/>
    <property type="project" value="UniProtKB-KW"/>
</dbReference>
<proteinExistence type="predicted"/>